<evidence type="ECO:0000256" key="11">
    <source>
        <dbReference type="ARBA" id="ARBA00031350"/>
    </source>
</evidence>
<evidence type="ECO:0000256" key="9">
    <source>
        <dbReference type="ARBA" id="ARBA00030757"/>
    </source>
</evidence>
<dbReference type="EMBL" id="CP070499">
    <property type="protein sequence ID" value="QSB14597.1"/>
    <property type="molecule type" value="Genomic_DNA"/>
</dbReference>
<gene>
    <name evidence="12" type="ORF">JQS43_24525</name>
</gene>
<name>A0A895YA25_9ACTN</name>
<dbReference type="SUPFAM" id="SSF53335">
    <property type="entry name" value="S-adenosyl-L-methionine-dependent methyltransferases"/>
    <property type="match status" value="1"/>
</dbReference>
<sequence>MIDWERLAKELAEAVAADVNLEAPWREAITRTPRHHFVPRFWDLDQNNNPTELVDGAHPDHRERWLTACYRNQVLITQWHGQRGRRIITSSASMPSLVAQMLQTLDVHDGNRVLEIGTGTGYNTALLCNRLGHAAVASVDIDPLLAAEAQQRLNRLGYQPVVEASDGANGLPSAAPYDRILSTCSAATVPAAWIDQLTDGGLIVAPLTYGGALAVLRKTALGEVSGHLAAEQAYFMPLHAAGEPMPNGFVPDLPQLSEIGASHEATTAIPLKLWNNPDWRLWLALHLPHGHIADLVNEHMDRTGAIVYTADRRAQVDYAAAEPGRWPVTQDRDRLWDTVEAAWQSWTRFDEPDRTRIGITARSDGQQWVWIDEPDQPVPVHRER</sequence>
<organism evidence="12 13">
    <name type="scientific">Natronosporangium hydrolyticum</name>
    <dbReference type="NCBI Taxonomy" id="2811111"/>
    <lineage>
        <taxon>Bacteria</taxon>
        <taxon>Bacillati</taxon>
        <taxon>Actinomycetota</taxon>
        <taxon>Actinomycetes</taxon>
        <taxon>Micromonosporales</taxon>
        <taxon>Micromonosporaceae</taxon>
        <taxon>Natronosporangium</taxon>
    </lineage>
</organism>
<keyword evidence="6 12" id="KW-0489">Methyltransferase</keyword>
<protein>
    <recommendedName>
        <fullName evidence="4">Protein-L-isoaspartate O-methyltransferase</fullName>
        <ecNumber evidence="3">2.1.1.77</ecNumber>
    </recommendedName>
    <alternativeName>
        <fullName evidence="11">L-isoaspartyl protein carboxyl methyltransferase</fullName>
    </alternativeName>
    <alternativeName>
        <fullName evidence="9">Protein L-isoaspartyl methyltransferase</fullName>
    </alternativeName>
    <alternativeName>
        <fullName evidence="10">Protein-beta-aspartate methyltransferase</fullName>
    </alternativeName>
</protein>
<evidence type="ECO:0000256" key="2">
    <source>
        <dbReference type="ARBA" id="ARBA00005369"/>
    </source>
</evidence>
<dbReference type="GO" id="GO:0004719">
    <property type="term" value="F:protein-L-isoaspartate (D-aspartate) O-methyltransferase activity"/>
    <property type="evidence" value="ECO:0007669"/>
    <property type="project" value="UniProtKB-EC"/>
</dbReference>
<reference evidence="12" key="1">
    <citation type="submission" date="2021-02" db="EMBL/GenBank/DDBJ databases">
        <title>Natrosporangium hydrolyticum gen. nov., sp. nov, a haloalkaliphilic actinobacterium from a soda solonchak soil.</title>
        <authorList>
            <person name="Sorokin D.Y."/>
            <person name="Khijniak T.V."/>
            <person name="Zakharycheva A.P."/>
            <person name="Boueva O.V."/>
            <person name="Ariskina E.V."/>
            <person name="Hahnke R.L."/>
            <person name="Bunk B."/>
            <person name="Sproer C."/>
            <person name="Schumann P."/>
            <person name="Evtushenko L.I."/>
            <person name="Kublanov I.V."/>
        </authorList>
    </citation>
    <scope>NUCLEOTIDE SEQUENCE</scope>
    <source>
        <strain evidence="12">DSM 106523</strain>
    </source>
</reference>
<dbReference type="Proteomes" id="UP000662857">
    <property type="component" value="Chromosome"/>
</dbReference>
<accession>A0A895YA25</accession>
<evidence type="ECO:0000313" key="13">
    <source>
        <dbReference type="Proteomes" id="UP000662857"/>
    </source>
</evidence>
<evidence type="ECO:0000256" key="3">
    <source>
        <dbReference type="ARBA" id="ARBA00011890"/>
    </source>
</evidence>
<evidence type="ECO:0000313" key="12">
    <source>
        <dbReference type="EMBL" id="QSB14597.1"/>
    </source>
</evidence>
<comment type="similarity">
    <text evidence="2">Belongs to the methyltransferase superfamily. L-isoaspartyl/D-aspartyl protein methyltransferase family.</text>
</comment>
<dbReference type="AlphaFoldDB" id="A0A895YA25"/>
<keyword evidence="8" id="KW-0949">S-adenosyl-L-methionine</keyword>
<dbReference type="PANTHER" id="PTHR11579">
    <property type="entry name" value="PROTEIN-L-ISOASPARTATE O-METHYLTRANSFERASE"/>
    <property type="match status" value="1"/>
</dbReference>
<dbReference type="KEGG" id="nhy:JQS43_24525"/>
<keyword evidence="13" id="KW-1185">Reference proteome</keyword>
<evidence type="ECO:0000256" key="7">
    <source>
        <dbReference type="ARBA" id="ARBA00022679"/>
    </source>
</evidence>
<evidence type="ECO:0000256" key="10">
    <source>
        <dbReference type="ARBA" id="ARBA00031323"/>
    </source>
</evidence>
<dbReference type="Gene3D" id="3.40.50.150">
    <property type="entry name" value="Vaccinia Virus protein VP39"/>
    <property type="match status" value="1"/>
</dbReference>
<evidence type="ECO:0000256" key="1">
    <source>
        <dbReference type="ARBA" id="ARBA00004496"/>
    </source>
</evidence>
<evidence type="ECO:0000256" key="4">
    <source>
        <dbReference type="ARBA" id="ARBA00013346"/>
    </source>
</evidence>
<dbReference type="InterPro" id="IPR029063">
    <property type="entry name" value="SAM-dependent_MTases_sf"/>
</dbReference>
<dbReference type="GO" id="GO:0032259">
    <property type="term" value="P:methylation"/>
    <property type="evidence" value="ECO:0007669"/>
    <property type="project" value="UniProtKB-KW"/>
</dbReference>
<evidence type="ECO:0000256" key="5">
    <source>
        <dbReference type="ARBA" id="ARBA00022490"/>
    </source>
</evidence>
<keyword evidence="5" id="KW-0963">Cytoplasm</keyword>
<dbReference type="GO" id="GO:0005737">
    <property type="term" value="C:cytoplasm"/>
    <property type="evidence" value="ECO:0007669"/>
    <property type="project" value="UniProtKB-SubCell"/>
</dbReference>
<proteinExistence type="inferred from homology"/>
<dbReference type="PANTHER" id="PTHR11579:SF0">
    <property type="entry name" value="PROTEIN-L-ISOASPARTATE(D-ASPARTATE) O-METHYLTRANSFERASE"/>
    <property type="match status" value="1"/>
</dbReference>
<evidence type="ECO:0000256" key="6">
    <source>
        <dbReference type="ARBA" id="ARBA00022603"/>
    </source>
</evidence>
<dbReference type="CDD" id="cd02440">
    <property type="entry name" value="AdoMet_MTases"/>
    <property type="match status" value="1"/>
</dbReference>
<dbReference type="RefSeq" id="WP_239676740.1">
    <property type="nucleotide sequence ID" value="NZ_CP070499.1"/>
</dbReference>
<dbReference type="PROSITE" id="PS01279">
    <property type="entry name" value="PCMT"/>
    <property type="match status" value="1"/>
</dbReference>
<evidence type="ECO:0000256" key="8">
    <source>
        <dbReference type="ARBA" id="ARBA00022691"/>
    </source>
</evidence>
<comment type="subcellular location">
    <subcellularLocation>
        <location evidence="1">Cytoplasm</location>
    </subcellularLocation>
</comment>
<keyword evidence="7" id="KW-0808">Transferase</keyword>
<dbReference type="InterPro" id="IPR000682">
    <property type="entry name" value="PCMT"/>
</dbReference>
<dbReference type="Pfam" id="PF01135">
    <property type="entry name" value="PCMT"/>
    <property type="match status" value="1"/>
</dbReference>
<dbReference type="EC" id="2.1.1.77" evidence="3"/>